<dbReference type="OrthoDB" id="273452at2759"/>
<proteinExistence type="predicted"/>
<dbReference type="Proteomes" id="UP000054408">
    <property type="component" value="Unassembled WGS sequence"/>
</dbReference>
<dbReference type="InterPro" id="IPR029058">
    <property type="entry name" value="AB_hydrolase_fold"/>
</dbReference>
<dbReference type="InterPro" id="IPR044294">
    <property type="entry name" value="Lipase-like"/>
</dbReference>
<evidence type="ECO:0000313" key="4">
    <source>
        <dbReference type="Proteomes" id="UP000054408"/>
    </source>
</evidence>
<organism evidence="3 4">
    <name type="scientific">Thecamonas trahens ATCC 50062</name>
    <dbReference type="NCBI Taxonomy" id="461836"/>
    <lineage>
        <taxon>Eukaryota</taxon>
        <taxon>Apusozoa</taxon>
        <taxon>Apusomonadida</taxon>
        <taxon>Apusomonadidae</taxon>
        <taxon>Thecamonas</taxon>
    </lineage>
</organism>
<accession>A0A0L0D6F6</accession>
<dbReference type="eggNOG" id="KOG2205">
    <property type="taxonomic scope" value="Eukaryota"/>
</dbReference>
<protein>
    <recommendedName>
        <fullName evidence="2">DUF676 domain-containing protein</fullName>
    </recommendedName>
</protein>
<gene>
    <name evidence="3" type="ORF">AMSG_04169</name>
</gene>
<reference evidence="3 4" key="1">
    <citation type="submission" date="2010-05" db="EMBL/GenBank/DDBJ databases">
        <title>The Genome Sequence of Thecamonas trahens ATCC 50062.</title>
        <authorList>
            <consortium name="The Broad Institute Genome Sequencing Platform"/>
            <person name="Russ C."/>
            <person name="Cuomo C."/>
            <person name="Shea T."/>
            <person name="Young S.K."/>
            <person name="Zeng Q."/>
            <person name="Koehrsen M."/>
            <person name="Haas B."/>
            <person name="Borodovsky M."/>
            <person name="Guigo R."/>
            <person name="Alvarado L."/>
            <person name="Berlin A."/>
            <person name="Bochicchio J."/>
            <person name="Borenstein D."/>
            <person name="Chapman S."/>
            <person name="Chen Z."/>
            <person name="Freedman E."/>
            <person name="Gellesch M."/>
            <person name="Goldberg J."/>
            <person name="Griggs A."/>
            <person name="Gujja S."/>
            <person name="Heilman E."/>
            <person name="Heiman D."/>
            <person name="Hepburn T."/>
            <person name="Howarth C."/>
            <person name="Jen D."/>
            <person name="Larson L."/>
            <person name="Mehta T."/>
            <person name="Park D."/>
            <person name="Pearson M."/>
            <person name="Roberts A."/>
            <person name="Saif S."/>
            <person name="Shenoy N."/>
            <person name="Sisk P."/>
            <person name="Stolte C."/>
            <person name="Sykes S."/>
            <person name="Thomson T."/>
            <person name="Walk T."/>
            <person name="White J."/>
            <person name="Yandava C."/>
            <person name="Burger G."/>
            <person name="Gray M.W."/>
            <person name="Holland P.W.H."/>
            <person name="King N."/>
            <person name="Lang F.B.F."/>
            <person name="Roger A.J."/>
            <person name="Ruiz-Trillo I."/>
            <person name="Lander E."/>
            <person name="Nusbaum C."/>
        </authorList>
    </citation>
    <scope>NUCLEOTIDE SEQUENCE [LARGE SCALE GENOMIC DNA]</scope>
    <source>
        <strain evidence="3 4">ATCC 50062</strain>
    </source>
</reference>
<evidence type="ECO:0000256" key="1">
    <source>
        <dbReference type="SAM" id="MobiDB-lite"/>
    </source>
</evidence>
<dbReference type="SUPFAM" id="SSF53474">
    <property type="entry name" value="alpha/beta-Hydrolases"/>
    <property type="match status" value="1"/>
</dbReference>
<dbReference type="PANTHER" id="PTHR12482:SF5">
    <property type="entry name" value="DUF676 DOMAIN-CONTAINING PROTEIN"/>
    <property type="match status" value="1"/>
</dbReference>
<dbReference type="AlphaFoldDB" id="A0A0L0D6F6"/>
<dbReference type="RefSeq" id="XP_013758953.1">
    <property type="nucleotide sequence ID" value="XM_013903499.1"/>
</dbReference>
<dbReference type="EMBL" id="GL349449">
    <property type="protein sequence ID" value="KNC47934.1"/>
    <property type="molecule type" value="Genomic_DNA"/>
</dbReference>
<keyword evidence="4" id="KW-1185">Reference proteome</keyword>
<dbReference type="PANTHER" id="PTHR12482">
    <property type="entry name" value="LIPASE ROG1-RELATED-RELATED"/>
    <property type="match status" value="1"/>
</dbReference>
<evidence type="ECO:0000313" key="3">
    <source>
        <dbReference type="EMBL" id="KNC47934.1"/>
    </source>
</evidence>
<dbReference type="Gene3D" id="3.40.50.1820">
    <property type="entry name" value="alpha/beta hydrolase"/>
    <property type="match status" value="1"/>
</dbReference>
<dbReference type="InterPro" id="IPR007751">
    <property type="entry name" value="DUF676_lipase-like"/>
</dbReference>
<feature type="region of interest" description="Disordered" evidence="1">
    <location>
        <begin position="1"/>
        <end position="29"/>
    </location>
</feature>
<feature type="domain" description="DUF676" evidence="2">
    <location>
        <begin position="630"/>
        <end position="812"/>
    </location>
</feature>
<sequence>MSDVESGSAAGSMAGVEAGPSRPRGATAPGGQLHGLARVTFVLESFVNVDLFERGVYELRLSVATAESNVPARPTSCSKASAAPLTKALMTHCPLHRHVRSGSGSGVADGEPGVVVDVCSSDAVDESSFEAEAASANVVSRPYIAGDVFHSAQFEIRYQAEAAVLNDVVVFEVALAEAASGVCEDMLATVELWYSTEFNGQALKCAAVRRYLLASPETTVHAHAYYEVTFGESFFGLLHLLAHSALVALTLQAPPLPRPRRQKLFPAVFPPHPTPPRSPKSVSASVADLVAAPSALPPSSVLDRLAAAYKVQSAAFCELWATCSGSRTTLGFLIASEPGLHLHPRARDLDAMIETATALADPARAATVGAEARARLESGVTALGPDACETTVGLLLLDELTSLADALDELHTTYVGCLILAHTPSLRQQLRTRFERYRLHGWADNVFRYHTPLSSSATPGLASSAHLFNSQRMVWHRELAGMLAKVRLAERPRDPIVDLSPDAPFRAKHVVFQDIVHVGPDVPPTWNWAAPAASAARRAGEAGPSESSASAPATGTAASGSSSSRLSDSGEGEPLSPPPAYEMPSPAASVVDEFMAAAGGGDDQLRVLGLEDEETLLANVPEPSLAAGTVHLFVYVHGLAGNAFDLRLLRNELAILFPEAEHLLSAANEKDTLCDIDEMAERLAHEIWLFVRSERLRIGALSFVGHSLGTIIVRAALSKRELCEFLPRLHAFVSLSGPHCGTMFGSSTLVGSAMWLLKKWKRSTCLAQLSLTDADTLEETFMYKLAHDANFGLFSVVLLVSSPQDRYVPYASSRMELSPEALYSKEKGSAYLAILDALFTVLASTTVIRTDVMFDVDSLSLDSMVGRAAHILMLDSTPFLAMFATLARNYLVPTKRRSMYPGVDSVSEPAAASSSASSASSSSCLTPDTPFVPVVPGV</sequence>
<feature type="compositionally biased region" description="Low complexity" evidence="1">
    <location>
        <begin position="537"/>
        <end position="564"/>
    </location>
</feature>
<name>A0A0L0D6F6_THETB</name>
<feature type="region of interest" description="Disordered" evidence="1">
    <location>
        <begin position="537"/>
        <end position="584"/>
    </location>
</feature>
<dbReference type="Pfam" id="PF05057">
    <property type="entry name" value="DUF676"/>
    <property type="match status" value="1"/>
</dbReference>
<evidence type="ECO:0000259" key="2">
    <source>
        <dbReference type="Pfam" id="PF05057"/>
    </source>
</evidence>
<dbReference type="GeneID" id="25563724"/>